<dbReference type="GeneID" id="91555481"/>
<evidence type="ECO:0000313" key="3">
    <source>
        <dbReference type="Proteomes" id="UP001231675"/>
    </source>
</evidence>
<name>A0ABT9LR20_STRGD</name>
<accession>A0ABT9LR20</accession>
<sequence length="180" mass="19319">MSDNKAALAAAMAGGYLLGRTKKAKLALVVGSYLTGRRLGVSPAQVLSRSLGRLQEAPQFRELTDQVRGELFTAGRAAVTAATDRSLSRFADALRDRTDALGATDRRDGARPEDADTDENPDENVDQNVDEFDDEDEFEDGPPPRRAAKKAPGHRPPPVRTTARKTAAPARRRVPGGGRG</sequence>
<dbReference type="RefSeq" id="WP_189414215.1">
    <property type="nucleotide sequence ID" value="NZ_BMSM01000002.1"/>
</dbReference>
<evidence type="ECO:0000256" key="1">
    <source>
        <dbReference type="SAM" id="MobiDB-lite"/>
    </source>
</evidence>
<dbReference type="Proteomes" id="UP001231675">
    <property type="component" value="Unassembled WGS sequence"/>
</dbReference>
<comment type="caution">
    <text evidence="2">The sequence shown here is derived from an EMBL/GenBank/DDBJ whole genome shotgun (WGS) entry which is preliminary data.</text>
</comment>
<feature type="compositionally biased region" description="Acidic residues" evidence="1">
    <location>
        <begin position="115"/>
        <end position="140"/>
    </location>
</feature>
<organism evidence="2 3">
    <name type="scientific">Streptomyces griseoviridis</name>
    <dbReference type="NCBI Taxonomy" id="45398"/>
    <lineage>
        <taxon>Bacteria</taxon>
        <taxon>Bacillati</taxon>
        <taxon>Actinomycetota</taxon>
        <taxon>Actinomycetes</taxon>
        <taxon>Kitasatosporales</taxon>
        <taxon>Streptomycetaceae</taxon>
        <taxon>Streptomyces</taxon>
    </lineage>
</organism>
<dbReference type="EMBL" id="JAURUD010000001">
    <property type="protein sequence ID" value="MDP9685996.1"/>
    <property type="molecule type" value="Genomic_DNA"/>
</dbReference>
<gene>
    <name evidence="2" type="ORF">J2S47_006498</name>
</gene>
<evidence type="ECO:0008006" key="4">
    <source>
        <dbReference type="Google" id="ProtNLM"/>
    </source>
</evidence>
<feature type="region of interest" description="Disordered" evidence="1">
    <location>
        <begin position="96"/>
        <end position="180"/>
    </location>
</feature>
<proteinExistence type="predicted"/>
<evidence type="ECO:0000313" key="2">
    <source>
        <dbReference type="EMBL" id="MDP9685996.1"/>
    </source>
</evidence>
<feature type="compositionally biased region" description="Low complexity" evidence="1">
    <location>
        <begin position="160"/>
        <end position="169"/>
    </location>
</feature>
<reference evidence="2 3" key="1">
    <citation type="submission" date="2023-07" db="EMBL/GenBank/DDBJ databases">
        <title>Sequencing the genomes of 1000 actinobacteria strains.</title>
        <authorList>
            <person name="Klenk H.-P."/>
        </authorList>
    </citation>
    <scope>NUCLEOTIDE SEQUENCE [LARGE SCALE GENOMIC DNA]</scope>
    <source>
        <strain evidence="2 3">DSM 40229</strain>
    </source>
</reference>
<keyword evidence="3" id="KW-1185">Reference proteome</keyword>
<feature type="compositionally biased region" description="Basic and acidic residues" evidence="1">
    <location>
        <begin position="96"/>
        <end position="114"/>
    </location>
</feature>
<protein>
    <recommendedName>
        <fullName evidence="4">Histone protein</fullName>
    </recommendedName>
</protein>